<dbReference type="PANTHER" id="PTHR12156">
    <property type="entry name" value="PLECKSTRIN HOMOLOGY-LIKE DOMAIN, FAMILY B, MEMBER 3"/>
    <property type="match status" value="1"/>
</dbReference>
<name>A0A8X6MFS1_9ARAC</name>
<dbReference type="EMBL" id="BMAV01026137">
    <property type="protein sequence ID" value="GFS47764.1"/>
    <property type="molecule type" value="Genomic_DNA"/>
</dbReference>
<dbReference type="InterPro" id="IPR052212">
    <property type="entry name" value="PH-like_domain"/>
</dbReference>
<feature type="region of interest" description="Disordered" evidence="2">
    <location>
        <begin position="388"/>
        <end position="455"/>
    </location>
</feature>
<feature type="domain" description="PH" evidence="3">
    <location>
        <begin position="1072"/>
        <end position="1174"/>
    </location>
</feature>
<dbReference type="AlphaFoldDB" id="A0A8X6MFS1"/>
<keyword evidence="1" id="KW-0175">Coiled coil</keyword>
<proteinExistence type="predicted"/>
<accession>A0A8X6MFS1</accession>
<organism evidence="4 5">
    <name type="scientific">Trichonephila inaurata madagascariensis</name>
    <dbReference type="NCBI Taxonomy" id="2747483"/>
    <lineage>
        <taxon>Eukaryota</taxon>
        <taxon>Metazoa</taxon>
        <taxon>Ecdysozoa</taxon>
        <taxon>Arthropoda</taxon>
        <taxon>Chelicerata</taxon>
        <taxon>Arachnida</taxon>
        <taxon>Araneae</taxon>
        <taxon>Araneomorphae</taxon>
        <taxon>Entelegynae</taxon>
        <taxon>Araneoidea</taxon>
        <taxon>Nephilidae</taxon>
        <taxon>Trichonephila</taxon>
        <taxon>Trichonephila inaurata</taxon>
    </lineage>
</organism>
<dbReference type="PROSITE" id="PS50003">
    <property type="entry name" value="PH_DOMAIN"/>
    <property type="match status" value="1"/>
</dbReference>
<feature type="region of interest" description="Disordered" evidence="2">
    <location>
        <begin position="502"/>
        <end position="527"/>
    </location>
</feature>
<feature type="compositionally biased region" description="Low complexity" evidence="2">
    <location>
        <begin position="905"/>
        <end position="917"/>
    </location>
</feature>
<evidence type="ECO:0000256" key="1">
    <source>
        <dbReference type="SAM" id="Coils"/>
    </source>
</evidence>
<reference evidence="4" key="1">
    <citation type="submission" date="2020-08" db="EMBL/GenBank/DDBJ databases">
        <title>Multicomponent nature underlies the extraordinary mechanical properties of spider dragline silk.</title>
        <authorList>
            <person name="Kono N."/>
            <person name="Nakamura H."/>
            <person name="Mori M."/>
            <person name="Yoshida Y."/>
            <person name="Ohtoshi R."/>
            <person name="Malay A.D."/>
            <person name="Moran D.A.P."/>
            <person name="Tomita M."/>
            <person name="Numata K."/>
            <person name="Arakawa K."/>
        </authorList>
    </citation>
    <scope>NUCLEOTIDE SEQUENCE</scope>
</reference>
<dbReference type="Gene3D" id="2.30.29.30">
    <property type="entry name" value="Pleckstrin-homology domain (PH domain)/Phosphotyrosine-binding domain (PTB)"/>
    <property type="match status" value="1"/>
</dbReference>
<dbReference type="InterPro" id="IPR001849">
    <property type="entry name" value="PH_domain"/>
</dbReference>
<dbReference type="SUPFAM" id="SSF50729">
    <property type="entry name" value="PH domain-like"/>
    <property type="match status" value="1"/>
</dbReference>
<dbReference type="PANTHER" id="PTHR12156:SF5">
    <property type="entry name" value="FI18040P1"/>
    <property type="match status" value="1"/>
</dbReference>
<dbReference type="SUPFAM" id="SSF49879">
    <property type="entry name" value="SMAD/FHA domain"/>
    <property type="match status" value="1"/>
</dbReference>
<evidence type="ECO:0000313" key="4">
    <source>
        <dbReference type="EMBL" id="GFS47764.1"/>
    </source>
</evidence>
<feature type="compositionally biased region" description="Basic and acidic residues" evidence="2">
    <location>
        <begin position="388"/>
        <end position="403"/>
    </location>
</feature>
<feature type="compositionally biased region" description="Basic and acidic residues" evidence="2">
    <location>
        <begin position="977"/>
        <end position="992"/>
    </location>
</feature>
<comment type="caution">
    <text evidence="4">The sequence shown here is derived from an EMBL/GenBank/DDBJ whole genome shotgun (WGS) entry which is preliminary data.</text>
</comment>
<dbReference type="InterPro" id="IPR011993">
    <property type="entry name" value="PH-like_dom_sf"/>
</dbReference>
<feature type="region of interest" description="Disordered" evidence="2">
    <location>
        <begin position="898"/>
        <end position="992"/>
    </location>
</feature>
<protein>
    <submittedName>
        <fullName evidence="4">Pleckstrin homology-like domain family B member 2</fullName>
    </submittedName>
</protein>
<dbReference type="Gene3D" id="2.60.200.20">
    <property type="match status" value="1"/>
</dbReference>
<feature type="compositionally biased region" description="Polar residues" evidence="2">
    <location>
        <begin position="427"/>
        <end position="440"/>
    </location>
</feature>
<sequence>MASLGVWKVSNPFPPGLRNPSLQNGSFLEVASASKDGLSISESGRSLKLQTEGPHLVSLGGGRLSTAVTIHPLPEGRVFVGCSDAIPSKDIVIDDPGIERDHCFIDNNNGLVTIYPQSGDVSIDGVLITEPTCLSQGCLLTLGRSNFFRFNNPKEAHLMKQASPAPRKVQVSSGFVPVQSVSSQHPPLNSTQSLGNKYLDSIDLVEKISKFEYMSHSQPAPITSQDTPKYFVKEGIRILHSAPPVMRVHKGYSSENVINNPSSMSRVYSPLTAKPGFFTPPPYPPKTGPKVAMSPKTKRLYSKTPDPVMGRNSPATVWSGRCTPTSPLPGCRSHHVSVEDLKACEFELHEQHRKAVQERLRDQEQEKQERLRLEEILHLCAEYEEQAQKERNSKLKPASDPKDPASSSSSGEFSSVSTDSSVPASTNSSNNTQELTSKSDSNIEEYSSEDSKDKIDSHDKVAVKYTTLPTRAMQSQIATNVKSNSSGYSVPSGYYTVPNRIKTNGSLPRDRGQTQMSPSNESQVFDPHPPVEGVSMNNGATTFVNHKALNSASSEDELCAILGNSSVSKLSPTNEHGPSSPYMGTAFLTYPHSPRTRIKTVAGHHDKGPEVYENRHALNELASRKNLTLTLPETNQPLPHPSKEKPGEFYDGSKYSNANYQFPNQSGIDLDEEFNKLQREKQQCLEAMTTIKHKVSELDCQKNEVLNELQLEHALISGELKDKEQLQIFDGNKLAQLQSKKLALEEKSVQTHQELEAAKLKVQQQEKLVEDLQNELCAMQHKPLNQAELTSKLDELKAQSELLEIERKGFEDLEFQQLEFQAHEEDEKDEINQEIECFKETIAQRQIQLSELNKQKQSIASQMEEEQLRCDNQLKAYTEQLRQEISNLDMINSKLKALTSSKPGRTPCSSPESSPRTSDSDMEVQRNGGWNMPPHLGLVDNTTQIRQHSERSDNCNSFHSFESESSSLTSSDTGGENGRRPEEKTKNADRVTEANKVHQKERAIQSTFQDHQPLVNHHHQNGNYEVKLRDKPRSQRPLTRYLPIRNSEFDLRQHIESAGHQIELCIHIHLTSTSCHGYLHKLGGTWKTWRKRWFVFDRIQKALLYYSDKGETKLKGGVNFLAIEEVYVDHLHSVKSPSPQSTFCVKTYDRVYYLMAPTPEAMRIWVDVIFTGAEGCEDKYVLNFFYS</sequence>
<dbReference type="FunFam" id="2.60.200.20:FF:000004">
    <property type="entry name" value="pleckstrin homology-like domain family B member 1 isoform X1"/>
    <property type="match status" value="1"/>
</dbReference>
<evidence type="ECO:0000256" key="2">
    <source>
        <dbReference type="SAM" id="MobiDB-lite"/>
    </source>
</evidence>
<keyword evidence="5" id="KW-1185">Reference proteome</keyword>
<evidence type="ECO:0000259" key="3">
    <source>
        <dbReference type="PROSITE" id="PS50003"/>
    </source>
</evidence>
<feature type="compositionally biased region" description="Low complexity" evidence="2">
    <location>
        <begin position="957"/>
        <end position="971"/>
    </location>
</feature>
<feature type="region of interest" description="Disordered" evidence="2">
    <location>
        <begin position="631"/>
        <end position="653"/>
    </location>
</feature>
<feature type="compositionally biased region" description="Low complexity" evidence="2">
    <location>
        <begin position="404"/>
        <end position="426"/>
    </location>
</feature>
<dbReference type="InterPro" id="IPR008984">
    <property type="entry name" value="SMAD_FHA_dom_sf"/>
</dbReference>
<dbReference type="OrthoDB" id="6020705at2759"/>
<gene>
    <name evidence="4" type="primary">PHLDB2</name>
    <name evidence="4" type="ORF">TNIN_233221</name>
</gene>
<evidence type="ECO:0000313" key="5">
    <source>
        <dbReference type="Proteomes" id="UP000886998"/>
    </source>
</evidence>
<feature type="compositionally biased region" description="Polar residues" evidence="2">
    <location>
        <begin position="513"/>
        <end position="523"/>
    </location>
</feature>
<dbReference type="SMART" id="SM00233">
    <property type="entry name" value="PH"/>
    <property type="match status" value="1"/>
</dbReference>
<dbReference type="InterPro" id="IPR000253">
    <property type="entry name" value="FHA_dom"/>
</dbReference>
<dbReference type="Pfam" id="PF00498">
    <property type="entry name" value="FHA"/>
    <property type="match status" value="1"/>
</dbReference>
<feature type="coiled-coil region" evidence="1">
    <location>
        <begin position="706"/>
        <end position="880"/>
    </location>
</feature>
<dbReference type="Proteomes" id="UP000886998">
    <property type="component" value="Unassembled WGS sequence"/>
</dbReference>
<dbReference type="Pfam" id="PF00169">
    <property type="entry name" value="PH"/>
    <property type="match status" value="1"/>
</dbReference>